<dbReference type="PROSITE" id="PS50004">
    <property type="entry name" value="C2"/>
    <property type="match status" value="1"/>
</dbReference>
<feature type="domain" description="PH" evidence="6">
    <location>
        <begin position="69"/>
        <end position="180"/>
    </location>
</feature>
<dbReference type="InterPro" id="IPR000008">
    <property type="entry name" value="C2_dom"/>
</dbReference>
<dbReference type="PANTHER" id="PTHR10336:SF196">
    <property type="entry name" value="PHOSPHOINOSITIDE PHOSPHOLIPASE C"/>
    <property type="match status" value="1"/>
</dbReference>
<evidence type="ECO:0000256" key="1">
    <source>
        <dbReference type="ARBA" id="ARBA00004496"/>
    </source>
</evidence>
<dbReference type="GO" id="GO:0004435">
    <property type="term" value="F:phosphatidylinositol-4,5-bisphosphate phospholipase C activity"/>
    <property type="evidence" value="ECO:0007669"/>
    <property type="project" value="UniProtKB-EC"/>
</dbReference>
<dbReference type="CDD" id="cd13364">
    <property type="entry name" value="PH_PLC_eta"/>
    <property type="match status" value="1"/>
</dbReference>
<dbReference type="Pfam" id="PF00387">
    <property type="entry name" value="PI-PLC-Y"/>
    <property type="match status" value="1"/>
</dbReference>
<proteinExistence type="evidence at transcript level"/>
<dbReference type="GO" id="GO:0046488">
    <property type="term" value="P:phosphatidylinositol metabolic process"/>
    <property type="evidence" value="ECO:0007669"/>
    <property type="project" value="TreeGrafter"/>
</dbReference>
<dbReference type="Pfam" id="PF09279">
    <property type="entry name" value="EF-hand_like"/>
    <property type="match status" value="1"/>
</dbReference>
<evidence type="ECO:0000256" key="2">
    <source>
        <dbReference type="ARBA" id="ARBA00022490"/>
    </source>
</evidence>
<sequence length="1071" mass="120530">MEEIKESADGLHEPVSINGKLGIPFPRSSPLRSSLIKHGSRSRSPGGKNVSFSTQNQIKKVSNVNDCLQIMQRGTEFVKLRANTRQFRRQFSLDADLSYIRWTPTNKKPHKARIAIDSIREIRVGRNTELFRATENCITDVQDECAFSIIHGDDYESLDLIAQTPDDANIWVTGLMALTSGHKADCQPSGSRSLATLRERWLESVFDEADIGGNGYISDKCAVRLIRQINGRLHLNRVKHRVKEVSVLQSHENRRGRIMKNQFVEIYKDVATRPEIYFLMVRYANKDYLSCQDLQLFLETEQGMVGVTRDICETIIEQYEPAPEAREKNFMTVDGFTNYLLCDECCLFDATHRCVCHEMNHPFAHYFIAASYNTYLVEDQLKGPSSSDGYLSALKRNCRFIEIDVWEPREADGESEPMIFHGGTPTSKLAVSAALNTINEVAFERTRYPLFIRLELHLSVKWQLVLVDMLNSTLASRLYRPNEDPVDWIDGERLPTPKDFQMKIILVGKRLKAMDEKSGEVSEEDESVGMAENKMTTGQEKTDRRIILCKQLSDLMCPWAMSVALKKLASASCGEFSSRRHVLSLSESDCLRMLHTYASEFTQVTKDFITRVTPNSIRVDSSNLNPQEFWNFGVQLVALNYQTPGLMMDLQEGKFSENGGCGYVLKPSMMRDDLFTPGDKLPSTPQILHLRVLSGQQLPRPRGSTAKGDSADPFVVIEIFGIPADCAEERTKTVRNDSVNPAFDESFQFQISVPELALVRFLVLDDDFIDDDFIGQYTVPFECLQSGYRHIPLLNNEGDPLDNCTLFVHVAVTNRRGGGKAKKRGMSVKRKTQRVHTGMKLIGIKSVDDLFKIAVSPLADSIDMRNKLEAAMIDWQEQCGLGPAGTIRQGLRLMHTRAQTAAINATPPASPCSSDDVNGQRNGDATPSFFISTDDNNYPIVITRGVFPDQLQKTFNSFSNLLAICGTILTQTDQLLSKLEDATKRISECYDDMSRLCLEAGLHGLKATRASENFAWNVRLLKAQLTLMNKMQTEANDIFTQVFDSGCILGVLSEKCTTQMCSHRFGRISTC</sequence>
<reference evidence="9" key="1">
    <citation type="journal article" date="2011" name="Genome Res.">
        <title>Deep small RNA sequencing from the nematode Ascaris reveals conservation, functional diversification, and novel developmental profiles.</title>
        <authorList>
            <person name="Wang J."/>
            <person name="Czech B."/>
            <person name="Crunk A."/>
            <person name="Wallace A."/>
            <person name="Mitreva M."/>
            <person name="Hannon G.J."/>
            <person name="Davis R.E."/>
        </authorList>
    </citation>
    <scope>NUCLEOTIDE SEQUENCE</scope>
</reference>
<dbReference type="Gene3D" id="2.60.40.150">
    <property type="entry name" value="C2 domain"/>
    <property type="match status" value="1"/>
</dbReference>
<comment type="subcellular location">
    <subcellularLocation>
        <location evidence="1">Cytoplasm</location>
    </subcellularLocation>
</comment>
<evidence type="ECO:0000256" key="4">
    <source>
        <dbReference type="RuleBase" id="RU361133"/>
    </source>
</evidence>
<dbReference type="InterPro" id="IPR001849">
    <property type="entry name" value="PH_domain"/>
</dbReference>
<dbReference type="InterPro" id="IPR001711">
    <property type="entry name" value="PLipase_C_Pinositol-sp_Y"/>
</dbReference>
<dbReference type="Pfam" id="PF00388">
    <property type="entry name" value="PI-PLC-X"/>
    <property type="match status" value="1"/>
</dbReference>
<dbReference type="InterPro" id="IPR015359">
    <property type="entry name" value="PLC_EF-hand-like"/>
</dbReference>
<dbReference type="InterPro" id="IPR011993">
    <property type="entry name" value="PH-like_dom_sf"/>
</dbReference>
<evidence type="ECO:0000256" key="5">
    <source>
        <dbReference type="SAM" id="MobiDB-lite"/>
    </source>
</evidence>
<dbReference type="SMART" id="SM00149">
    <property type="entry name" value="PLCYc"/>
    <property type="match status" value="1"/>
</dbReference>
<evidence type="ECO:0000259" key="6">
    <source>
        <dbReference type="PROSITE" id="PS50003"/>
    </source>
</evidence>
<dbReference type="SMART" id="SM00148">
    <property type="entry name" value="PLCXc"/>
    <property type="match status" value="1"/>
</dbReference>
<dbReference type="GO" id="GO:0032228">
    <property type="term" value="P:regulation of synaptic transmission, GABAergic"/>
    <property type="evidence" value="ECO:0007669"/>
    <property type="project" value="TreeGrafter"/>
</dbReference>
<accession>F1KSH6</accession>
<dbReference type="GO" id="GO:0051209">
    <property type="term" value="P:release of sequestered calcium ion into cytosol"/>
    <property type="evidence" value="ECO:0007669"/>
    <property type="project" value="TreeGrafter"/>
</dbReference>
<dbReference type="FunFam" id="1.10.238.10:FF:000005">
    <property type="entry name" value="Phosphoinositide phospholipase C"/>
    <property type="match status" value="1"/>
</dbReference>
<keyword evidence="3" id="KW-0807">Transducer</keyword>
<dbReference type="Gene3D" id="1.10.238.10">
    <property type="entry name" value="EF-hand"/>
    <property type="match status" value="1"/>
</dbReference>
<dbReference type="Pfam" id="PF16457">
    <property type="entry name" value="PH_12"/>
    <property type="match status" value="1"/>
</dbReference>
<dbReference type="SUPFAM" id="SSF47473">
    <property type="entry name" value="EF-hand"/>
    <property type="match status" value="1"/>
</dbReference>
<protein>
    <recommendedName>
        <fullName evidence="4">Phosphoinositide phospholipase C</fullName>
        <ecNumber evidence="4">3.1.4.11</ecNumber>
    </recommendedName>
</protein>
<comment type="catalytic activity">
    <reaction evidence="4">
        <text>a 1,2-diacyl-sn-glycero-3-phospho-(1D-myo-inositol-4,5-bisphosphate) + H2O = 1D-myo-inositol 1,4,5-trisphosphate + a 1,2-diacyl-sn-glycerol + H(+)</text>
        <dbReference type="Rhea" id="RHEA:33179"/>
        <dbReference type="ChEBI" id="CHEBI:15377"/>
        <dbReference type="ChEBI" id="CHEBI:15378"/>
        <dbReference type="ChEBI" id="CHEBI:17815"/>
        <dbReference type="ChEBI" id="CHEBI:58456"/>
        <dbReference type="ChEBI" id="CHEBI:203600"/>
        <dbReference type="EC" id="3.1.4.11"/>
    </reaction>
</comment>
<evidence type="ECO:0000256" key="3">
    <source>
        <dbReference type="ARBA" id="ARBA00023224"/>
    </source>
</evidence>
<evidence type="ECO:0000313" key="9">
    <source>
        <dbReference type="EMBL" id="ADY40830.1"/>
    </source>
</evidence>
<dbReference type="PRINTS" id="PR00390">
    <property type="entry name" value="PHPHLIPASEC"/>
</dbReference>
<feature type="domain" description="C2" evidence="7">
    <location>
        <begin position="669"/>
        <end position="795"/>
    </location>
</feature>
<dbReference type="InterPro" id="IPR017946">
    <property type="entry name" value="PLC-like_Pdiesterase_TIM-brl"/>
</dbReference>
<dbReference type="PANTHER" id="PTHR10336">
    <property type="entry name" value="PHOSPHOINOSITIDE-SPECIFIC PHOSPHOLIPASE C FAMILY PROTEIN"/>
    <property type="match status" value="1"/>
</dbReference>
<dbReference type="GO" id="GO:0007214">
    <property type="term" value="P:gamma-aminobutyric acid signaling pathway"/>
    <property type="evidence" value="ECO:0007669"/>
    <property type="project" value="TreeGrafter"/>
</dbReference>
<keyword evidence="4" id="KW-0378">Hydrolase</keyword>
<feature type="region of interest" description="Disordered" evidence="5">
    <location>
        <begin position="32"/>
        <end position="54"/>
    </location>
</feature>
<dbReference type="EC" id="3.1.4.11" evidence="4"/>
<dbReference type="PROSITE" id="PS50008">
    <property type="entry name" value="PIPLC_Y_DOMAIN"/>
    <property type="match status" value="1"/>
</dbReference>
<evidence type="ECO:0000259" key="8">
    <source>
        <dbReference type="PROSITE" id="PS50008"/>
    </source>
</evidence>
<dbReference type="InterPro" id="IPR000909">
    <property type="entry name" value="PLipase_C_PInositol-sp_X_dom"/>
</dbReference>
<dbReference type="GO" id="GO:0005737">
    <property type="term" value="C:cytoplasm"/>
    <property type="evidence" value="ECO:0007669"/>
    <property type="project" value="UniProtKB-SubCell"/>
</dbReference>
<dbReference type="GO" id="GO:0048015">
    <property type="term" value="P:phosphatidylinositol-mediated signaling"/>
    <property type="evidence" value="ECO:0007669"/>
    <property type="project" value="TreeGrafter"/>
</dbReference>
<dbReference type="CDD" id="cd16206">
    <property type="entry name" value="EFh_PRIP"/>
    <property type="match status" value="1"/>
</dbReference>
<feature type="domain" description="PI-PLC Y-box" evidence="8">
    <location>
        <begin position="556"/>
        <end position="671"/>
    </location>
</feature>
<dbReference type="GO" id="GO:0016042">
    <property type="term" value="P:lipid catabolic process"/>
    <property type="evidence" value="ECO:0007669"/>
    <property type="project" value="UniProtKB-KW"/>
</dbReference>
<dbReference type="Pfam" id="PF00168">
    <property type="entry name" value="C2"/>
    <property type="match status" value="1"/>
</dbReference>
<organism evidence="9">
    <name type="scientific">Ascaris suum</name>
    <name type="common">Pig roundworm</name>
    <name type="synonym">Ascaris lumbricoides</name>
    <dbReference type="NCBI Taxonomy" id="6253"/>
    <lineage>
        <taxon>Eukaryota</taxon>
        <taxon>Metazoa</taxon>
        <taxon>Ecdysozoa</taxon>
        <taxon>Nematoda</taxon>
        <taxon>Chromadorea</taxon>
        <taxon>Rhabditida</taxon>
        <taxon>Spirurina</taxon>
        <taxon>Ascaridomorpha</taxon>
        <taxon>Ascaridoidea</taxon>
        <taxon>Ascarididae</taxon>
        <taxon>Ascaris</taxon>
    </lineage>
</organism>
<dbReference type="SUPFAM" id="SSF51695">
    <property type="entry name" value="PLC-like phosphodiesterases"/>
    <property type="match status" value="1"/>
</dbReference>
<keyword evidence="4" id="KW-0442">Lipid degradation</keyword>
<dbReference type="AlphaFoldDB" id="F1KSH6"/>
<dbReference type="InterPro" id="IPR011992">
    <property type="entry name" value="EF-hand-dom_pair"/>
</dbReference>
<dbReference type="InterPro" id="IPR035892">
    <property type="entry name" value="C2_domain_sf"/>
</dbReference>
<dbReference type="SUPFAM" id="SSF49562">
    <property type="entry name" value="C2 domain (Calcium/lipid-binding domain, CaLB)"/>
    <property type="match status" value="1"/>
</dbReference>
<dbReference type="EMBL" id="JI165139">
    <property type="protein sequence ID" value="ADY40830.1"/>
    <property type="molecule type" value="mRNA"/>
</dbReference>
<dbReference type="SUPFAM" id="SSF50729">
    <property type="entry name" value="PH domain-like"/>
    <property type="match status" value="1"/>
</dbReference>
<evidence type="ECO:0000259" key="7">
    <source>
        <dbReference type="PROSITE" id="PS50004"/>
    </source>
</evidence>
<name>F1KSH6_ASCSU</name>
<dbReference type="PROSITE" id="PS50007">
    <property type="entry name" value="PIPLC_X_DOMAIN"/>
    <property type="match status" value="1"/>
</dbReference>
<dbReference type="FunFam" id="2.30.29.30:FF:000025">
    <property type="entry name" value="Phosphoinositide phospholipase C"/>
    <property type="match status" value="1"/>
</dbReference>
<dbReference type="InterPro" id="IPR001192">
    <property type="entry name" value="PI-PLC_fam"/>
</dbReference>
<dbReference type="SMART" id="SM00239">
    <property type="entry name" value="C2"/>
    <property type="match status" value="1"/>
</dbReference>
<keyword evidence="4" id="KW-0443">Lipid metabolism</keyword>
<dbReference type="PROSITE" id="PS50003">
    <property type="entry name" value="PH_DOMAIN"/>
    <property type="match status" value="1"/>
</dbReference>
<dbReference type="Gene3D" id="2.30.29.30">
    <property type="entry name" value="Pleckstrin-homology domain (PH domain)/Phosphotyrosine-binding domain (PTB)"/>
    <property type="match status" value="1"/>
</dbReference>
<dbReference type="Gene3D" id="3.20.20.190">
    <property type="entry name" value="Phosphatidylinositol (PI) phosphodiesterase"/>
    <property type="match status" value="1"/>
</dbReference>
<dbReference type="CDD" id="cd00275">
    <property type="entry name" value="C2_PLC_like"/>
    <property type="match status" value="1"/>
</dbReference>
<keyword evidence="2" id="KW-0963">Cytoplasm</keyword>